<dbReference type="AlphaFoldDB" id="A0A2U3KAD0"/>
<name>A0A2U3KAD0_9BACT</name>
<protein>
    <submittedName>
        <fullName evidence="1">Uncharacterized protein</fullName>
    </submittedName>
</protein>
<reference evidence="2" key="1">
    <citation type="submission" date="2018-02" db="EMBL/GenBank/DDBJ databases">
        <authorList>
            <person name="Hausmann B."/>
        </authorList>
    </citation>
    <scope>NUCLEOTIDE SEQUENCE [LARGE SCALE GENOMIC DNA]</scope>
    <source>
        <strain evidence="2">Peat soil MAG SbA1</strain>
    </source>
</reference>
<dbReference type="EMBL" id="OMOD01000068">
    <property type="protein sequence ID" value="SPF36631.1"/>
    <property type="molecule type" value="Genomic_DNA"/>
</dbReference>
<evidence type="ECO:0000313" key="2">
    <source>
        <dbReference type="Proteomes" id="UP000238701"/>
    </source>
</evidence>
<sequence length="98" mass="10999">MGFAAKVFQLIKTRSASSNVIEQVGELSVRGLLREFQQDLAPWTVDVLRIGKVFMPDPVKGVEQFFFEVHAAAPAERGVQARLPCCPQQNPTIRDRCR</sequence>
<organism evidence="1 2">
    <name type="scientific">Candidatus Sulfotelmatobacter kueseliae</name>
    <dbReference type="NCBI Taxonomy" id="2042962"/>
    <lineage>
        <taxon>Bacteria</taxon>
        <taxon>Pseudomonadati</taxon>
        <taxon>Acidobacteriota</taxon>
        <taxon>Terriglobia</taxon>
        <taxon>Terriglobales</taxon>
        <taxon>Candidatus Korobacteraceae</taxon>
        <taxon>Candidatus Sulfotelmatobacter</taxon>
    </lineage>
</organism>
<accession>A0A2U3KAD0</accession>
<gene>
    <name evidence="1" type="ORF">SBA1_160001</name>
</gene>
<dbReference type="Proteomes" id="UP000238701">
    <property type="component" value="Unassembled WGS sequence"/>
</dbReference>
<proteinExistence type="predicted"/>
<evidence type="ECO:0000313" key="1">
    <source>
        <dbReference type="EMBL" id="SPF36631.1"/>
    </source>
</evidence>